<dbReference type="AlphaFoldDB" id="A0A7S4IIS8"/>
<gene>
    <name evidence="1" type="ORF">CPOL0286_LOCUS11197</name>
</gene>
<proteinExistence type="predicted"/>
<sequence length="170" mass="17777">MLGNVASLLLLAMIDDHRRSALAASSRYDAATLATSSPQSVMGSSLATCSAPGEAMTGFTRTGSCVDLNDDAGSHHICIEMKADFCTVTGQDDWCSQPSSCMGQTGQCPIKHWCVCQWAFASYLAKAGGCDKAVDLKCEAVNQAAVKAYTASSEPTHKAALACLKQKCGI</sequence>
<accession>A0A7S4IIS8</accession>
<dbReference type="InterPro" id="IPR018714">
    <property type="entry name" value="DUF2237"/>
</dbReference>
<dbReference type="Gene3D" id="3.30.56.110">
    <property type="entry name" value="Protein of unknown function DUF2237"/>
    <property type="match status" value="1"/>
</dbReference>
<evidence type="ECO:0000313" key="1">
    <source>
        <dbReference type="EMBL" id="CAE2230484.1"/>
    </source>
</evidence>
<organism evidence="1">
    <name type="scientific">Prymnesium polylepis</name>
    <dbReference type="NCBI Taxonomy" id="72548"/>
    <lineage>
        <taxon>Eukaryota</taxon>
        <taxon>Haptista</taxon>
        <taxon>Haptophyta</taxon>
        <taxon>Prymnesiophyceae</taxon>
        <taxon>Prymnesiales</taxon>
        <taxon>Prymnesiaceae</taxon>
        <taxon>Prymnesium</taxon>
    </lineage>
</organism>
<protein>
    <submittedName>
        <fullName evidence="1">Uncharacterized protein</fullName>
    </submittedName>
</protein>
<dbReference type="EMBL" id="HBKO01024663">
    <property type="protein sequence ID" value="CAE2230484.1"/>
    <property type="molecule type" value="Transcribed_RNA"/>
</dbReference>
<reference evidence="1" key="1">
    <citation type="submission" date="2021-01" db="EMBL/GenBank/DDBJ databases">
        <authorList>
            <person name="Corre E."/>
            <person name="Pelletier E."/>
            <person name="Niang G."/>
            <person name="Scheremetjew M."/>
            <person name="Finn R."/>
            <person name="Kale V."/>
            <person name="Holt S."/>
            <person name="Cochrane G."/>
            <person name="Meng A."/>
            <person name="Brown T."/>
            <person name="Cohen L."/>
        </authorList>
    </citation>
    <scope>NUCLEOTIDE SEQUENCE</scope>
    <source>
        <strain evidence="1">UIO037</strain>
    </source>
</reference>
<name>A0A7S4IIS8_9EUKA</name>
<dbReference type="Pfam" id="PF09996">
    <property type="entry name" value="DUF2237"/>
    <property type="match status" value="1"/>
</dbReference>